<dbReference type="GO" id="GO:0005506">
    <property type="term" value="F:iron ion binding"/>
    <property type="evidence" value="ECO:0007669"/>
    <property type="project" value="InterPro"/>
</dbReference>
<feature type="chain" id="PRO_5043135970" evidence="8">
    <location>
        <begin position="23"/>
        <end position="1508"/>
    </location>
</feature>
<evidence type="ECO:0000313" key="12">
    <source>
        <dbReference type="WBParaSite" id="TTAC_0000006301-mRNA-1"/>
    </source>
</evidence>
<evidence type="ECO:0000313" key="10">
    <source>
        <dbReference type="EMBL" id="VDM15776.1"/>
    </source>
</evidence>
<dbReference type="SMART" id="SM00702">
    <property type="entry name" value="P4Hc"/>
    <property type="match status" value="2"/>
</dbReference>
<dbReference type="STRING" id="6205.A0A158RD83"/>
<dbReference type="InterPro" id="IPR005123">
    <property type="entry name" value="Oxoglu/Fe-dep_dioxygenase_dom"/>
</dbReference>
<keyword evidence="4" id="KW-0223">Dioxygenase</keyword>
<comment type="cofactor">
    <cofactor evidence="1">
        <name>L-ascorbate</name>
        <dbReference type="ChEBI" id="CHEBI:38290"/>
    </cofactor>
</comment>
<dbReference type="GO" id="GO:0031418">
    <property type="term" value="F:L-ascorbic acid binding"/>
    <property type="evidence" value="ECO:0007669"/>
    <property type="project" value="InterPro"/>
</dbReference>
<evidence type="ECO:0000256" key="4">
    <source>
        <dbReference type="ARBA" id="ARBA00022964"/>
    </source>
</evidence>
<evidence type="ECO:0000256" key="8">
    <source>
        <dbReference type="SAM" id="SignalP"/>
    </source>
</evidence>
<evidence type="ECO:0000256" key="3">
    <source>
        <dbReference type="ARBA" id="ARBA00022729"/>
    </source>
</evidence>
<evidence type="ECO:0000313" key="11">
    <source>
        <dbReference type="Proteomes" id="UP000274429"/>
    </source>
</evidence>
<evidence type="ECO:0000256" key="5">
    <source>
        <dbReference type="ARBA" id="ARBA00023002"/>
    </source>
</evidence>
<dbReference type="Pfam" id="PF03171">
    <property type="entry name" value="2OG-FeII_Oxy"/>
    <property type="match status" value="1"/>
</dbReference>
<dbReference type="Gene3D" id="2.60.120.620">
    <property type="entry name" value="q2cbj1_9rhob like domain"/>
    <property type="match status" value="2"/>
</dbReference>
<evidence type="ECO:0000256" key="6">
    <source>
        <dbReference type="ARBA" id="ARBA00023004"/>
    </source>
</evidence>
<dbReference type="PANTHER" id="PTHR10730">
    <property type="entry name" value="PROCOLLAGEN-LYSINE,2-OXOGLUTARATE 5-DIOXYGENASE/GLYCOSYLTRANSFERASE 25 FAMILY MEMBER"/>
    <property type="match status" value="1"/>
</dbReference>
<name>A0A158RD83_HYDTA</name>
<evidence type="ECO:0000256" key="7">
    <source>
        <dbReference type="ARBA" id="ARBA00023180"/>
    </source>
</evidence>
<keyword evidence="3 8" id="KW-0732">Signal</keyword>
<dbReference type="InterPro" id="IPR050757">
    <property type="entry name" value="Collagen_mod_GT25"/>
</dbReference>
<dbReference type="OrthoDB" id="69177at2759"/>
<dbReference type="FunFam" id="2.60.120.620:FF:000007">
    <property type="entry name" value="Procollagen-lysine,2-oxoglutarate 5-dioxygenase 1"/>
    <property type="match status" value="2"/>
</dbReference>
<dbReference type="Proteomes" id="UP000274429">
    <property type="component" value="Unassembled WGS sequence"/>
</dbReference>
<dbReference type="PANTHER" id="PTHR10730:SF45">
    <property type="entry name" value="PROCOLLAGEN-LYSINE,2-OXOGLUTARATE 5-DIOXYGENASE"/>
    <property type="match status" value="1"/>
</dbReference>
<dbReference type="WBParaSite" id="TTAC_0000006301-mRNA-1">
    <property type="protein sequence ID" value="TTAC_0000006301-mRNA-1"/>
    <property type="gene ID" value="TTAC_0000006301"/>
</dbReference>
<reference evidence="12" key="1">
    <citation type="submission" date="2016-04" db="UniProtKB">
        <authorList>
            <consortium name="WormBaseParasite"/>
        </authorList>
    </citation>
    <scope>IDENTIFICATION</scope>
</reference>
<reference evidence="10 11" key="2">
    <citation type="submission" date="2018-11" db="EMBL/GenBank/DDBJ databases">
        <authorList>
            <consortium name="Pathogen Informatics"/>
        </authorList>
    </citation>
    <scope>NUCLEOTIDE SEQUENCE [LARGE SCALE GENOMIC DNA]</scope>
</reference>
<gene>
    <name evidence="10" type="ORF">TTAC_LOCUS64</name>
</gene>
<keyword evidence="7" id="KW-0325">Glycoprotein</keyword>
<dbReference type="InterPro" id="IPR057589">
    <property type="entry name" value="GT_PLOD"/>
</dbReference>
<feature type="signal peptide" evidence="8">
    <location>
        <begin position="1"/>
        <end position="22"/>
    </location>
</feature>
<evidence type="ECO:0000259" key="9">
    <source>
        <dbReference type="PROSITE" id="PS51471"/>
    </source>
</evidence>
<organism evidence="12">
    <name type="scientific">Hydatigena taeniaeformis</name>
    <name type="common">Feline tapeworm</name>
    <name type="synonym">Taenia taeniaeformis</name>
    <dbReference type="NCBI Taxonomy" id="6205"/>
    <lineage>
        <taxon>Eukaryota</taxon>
        <taxon>Metazoa</taxon>
        <taxon>Spiralia</taxon>
        <taxon>Lophotrochozoa</taxon>
        <taxon>Platyhelminthes</taxon>
        <taxon>Cestoda</taxon>
        <taxon>Eucestoda</taxon>
        <taxon>Cyclophyllidea</taxon>
        <taxon>Taeniidae</taxon>
        <taxon>Hydatigera</taxon>
    </lineage>
</organism>
<dbReference type="EMBL" id="UYWX01000004">
    <property type="protein sequence ID" value="VDM15776.1"/>
    <property type="molecule type" value="Genomic_DNA"/>
</dbReference>
<accession>A0A158RD83</accession>
<sequence length="1508" mass="173660">MSLTMVLGGLWVLLTIFVQSMARGSRIYDCILFSDLFVYTVATDDNDALQRFKRSAEIFGFAVRVLGSGETWLGGDVANYPGGGQKVRFLRDALGPFSEDNENLVLFVDSYDVVFMDSVDTFLDKYDALQHRVIFSAEKFCWPQPSLTSKYPVVDENESRFLNSGSFVGPVADIFRIISHSPIENEDDDQLFYTKIFLNPSLRQEFDIALDTRSELFQNLNGALGDIRIDYNEDTGYLVNTRTNTRPIVAHGNGPIKVKFNSLTNYLARTWTPSKGCLYCREDNIRLDELSASFHPCVFPITTIAYNASVGFVSFQPNAYPVVQISAFITSPTPFIEDFFKDLDQLNYPKKRIHLTLYCNVEEHYAALLEFNITRGYEYKSAIVISEGTYTTDVSAKNHAWSLCLGHEDCAFVLTIDSMARLTNPDTLNHLVRMNRNVMAPLLTRIGKLWSNFWGALNHDGYYARSFDYVDIINRKQKQVQPSFRCHSSSCNIYTSGFILGIWNVPFVSSCYMFSRWTARQLMNRLPQEDSFPDMTLSRLIREKNIFLFVDNQEYFGHLINPDTYGLNHLHNDMWQIFDNPVEWEKKYLHLDYHKYVNRSFDGFEQPCPDVFWFPLLSERFCKDMIEELEVAGLWSTGSNIDPRLEGGYENVPTIDTHMRQIDWEAHWLHVLATYVRPIQRVVFEGYEDLPTARMNFVVRYKPDEQHSLRPHHDASTYTLNIALNRPGFDYQGGGARFVRYDCAVVRSRPGWALMHPGRLTHLHEGLRTTHGIRYVAVVALPPSSPLHYSLVQGTSLRMTLPCSLTLSIGLHVIGLRGEIDDAVKRFERSLQVFGYAHDLIDLSAYGRTTYEIPFGRKVQALRHLIGDITTEYVLILDSHSSILLNSPADPIKQTERIGADFIFIETDVNSGKKLPSSDAIFTGMMARTSRLKEVLEGLPNDSSDDLVDKFISELRSALARDSIKVVIDEESALFQIVNKDSGRKAFVMMALQPFSAYLKVRYEGDRGYVQNVRKDTVPPILISSPEGKKQEDNLSFMHLQHLDYPVIQLSVLIMDPTPFLEVFFESLANLTYPKNRIDLVTYCAVEKQKSIVDDYVAKSLHEYHSSREIRLHPSARPIEVFRQALSYCWERTGCKYLFYIEPTTQLRKADTLEHLVSAKKNAIAPMMTRPGKFWSSFWGALTDEGAYARSDDYFDIVERRQTSRSRGSINYGVKYDYSYGCFSGLWNVPLVGSSILFSRWAIGQLQEALEDSDFLLYDIANAALHRNIFLFVDNRKDFGHLVNPESYTLEHLHNDLWQIFDNPTDWEERYIHPEYFRFANASSTLADFEQPCPDVFWVPLMSETFCQQLIEEMEHFGRWSDGSNYDPRLEGGYENVPTVDIHMRQISWEEHWIHVLQKYVYPIQLKLWEGYYDKPSARMNFVVRYKQGEQSSLRLHHDASTYTLDMALNRVHIDYTGGGVRYPRYNCTLVDTRVGWPLIFPGRLTHLHEGLETTSGVRYIFVTFVNP</sequence>
<keyword evidence="5" id="KW-0560">Oxidoreductase</keyword>
<dbReference type="PROSITE" id="PS51471">
    <property type="entry name" value="FE2OG_OXY"/>
    <property type="match status" value="2"/>
</dbReference>
<dbReference type="GO" id="GO:0008475">
    <property type="term" value="F:procollagen-lysine 5-dioxygenase activity"/>
    <property type="evidence" value="ECO:0007669"/>
    <property type="project" value="TreeGrafter"/>
</dbReference>
<dbReference type="InterPro" id="IPR044861">
    <property type="entry name" value="IPNS-like_FE2OG_OXY"/>
</dbReference>
<protein>
    <submittedName>
        <fullName evidence="12">Procollagen-lysine 5-dioxygenase</fullName>
    </submittedName>
</protein>
<keyword evidence="2" id="KW-0479">Metal-binding</keyword>
<dbReference type="Pfam" id="PF25342">
    <property type="entry name" value="GT_PLOD"/>
    <property type="match status" value="1"/>
</dbReference>
<dbReference type="InterPro" id="IPR006620">
    <property type="entry name" value="Pro_4_hyd_alph"/>
</dbReference>
<feature type="domain" description="Fe2OG dioxygenase" evidence="9">
    <location>
        <begin position="1416"/>
        <end position="1508"/>
    </location>
</feature>
<evidence type="ECO:0000256" key="1">
    <source>
        <dbReference type="ARBA" id="ARBA00001961"/>
    </source>
</evidence>
<evidence type="ECO:0000256" key="2">
    <source>
        <dbReference type="ARBA" id="ARBA00022723"/>
    </source>
</evidence>
<dbReference type="GO" id="GO:0005783">
    <property type="term" value="C:endoplasmic reticulum"/>
    <property type="evidence" value="ECO:0007669"/>
    <property type="project" value="TreeGrafter"/>
</dbReference>
<proteinExistence type="predicted"/>
<keyword evidence="6" id="KW-0408">Iron</keyword>
<keyword evidence="11" id="KW-1185">Reference proteome</keyword>
<feature type="domain" description="Fe2OG dioxygenase" evidence="9">
    <location>
        <begin position="691"/>
        <end position="783"/>
    </location>
</feature>